<dbReference type="FunFam" id="3.90.105.10:FF:000003">
    <property type="entry name" value="Amino acid decarboxylase"/>
    <property type="match status" value="1"/>
</dbReference>
<dbReference type="InterPro" id="IPR000310">
    <property type="entry name" value="Orn/Lys/Arg_deCO2ase_major_dom"/>
</dbReference>
<dbReference type="Gene3D" id="3.90.105.10">
    <property type="entry name" value="Molybdopterin biosynthesis moea protein, domain 2"/>
    <property type="match status" value="1"/>
</dbReference>
<dbReference type="STRING" id="1260918.AWC06_07370"/>
<name>A0A1X1V4G9_9MYCO</name>
<keyword evidence="3" id="KW-0808">Transferase</keyword>
<dbReference type="RefSeq" id="WP_085194263.1">
    <property type="nucleotide sequence ID" value="NZ_JACKVI010000007.1"/>
</dbReference>
<dbReference type="SUPFAM" id="SSF53383">
    <property type="entry name" value="PLP-dependent transferases"/>
    <property type="match status" value="1"/>
</dbReference>
<comment type="caution">
    <text evidence="5">The sequence shown here is derived from an EMBL/GenBank/DDBJ whole genome shotgun (WGS) entry which is preliminary data.</text>
</comment>
<feature type="domain" description="Orn/Lys/Arg decarboxylases family 1 pyridoxal-P attachment site" evidence="4">
    <location>
        <begin position="560"/>
        <end position="746"/>
    </location>
</feature>
<evidence type="ECO:0000313" key="6">
    <source>
        <dbReference type="Proteomes" id="UP000194000"/>
    </source>
</evidence>
<dbReference type="PANTHER" id="PTHR42832">
    <property type="entry name" value="AMINO ACID AMINOTRANSFERASE"/>
    <property type="match status" value="1"/>
</dbReference>
<evidence type="ECO:0000256" key="2">
    <source>
        <dbReference type="ARBA" id="ARBA00022576"/>
    </source>
</evidence>
<sequence length="932" mass="104592">MDRDGKRPRRLRVSALAAVANPSYSRIDTWNLLDDACHQLAVLDRAGLDTTREVARVKRLINRLSAYERYWLYPGAENLKAFRDRLDNMATIGLADQVSLAVRLLSEYGDRAALFDTSSSLADQELVARAKEQQFYTVLLGDDSPASAPESLADCLRALRDPADDVQFELLVVTSVEDAITAVALNGEIQAAIIRHDLPLRSKDRVPLMNTLLGAKEQVATDRTHDWVECGEWIRELRPTIDLYLLTDESIAAETEDEPDVYDRTFYRLNDVTDLHSTVLAGIRNRFATPFFDALRAYAARPAGQFHALPVARGASIFNSKSLHDMGDFYGRNIFMAETSSTSGGLDSLLDPHGTIRAAMDKAAVTWNANQTYFVTNGTSTANKIVVQALTRPGDIVLIDRNCHKSHHYGLVLAGAYPMYLDAYPLESFAIYGAVSLETIKKALLDLEAAGQLDRVRMLLLTNCTFDGVVYNPRRVMEEVLAIKPDICFLWDEAWYAFATAVPWARQRTAMIAAEQIESMLSSKAYAEEYRNWRASMEGVERGEWVKHRLLPDPTRARIRVYATHSTHKSLSALRQASMIHIRDQDFKALTRDAFGEAFLTHTSTSPNQQLLASLDLARRQVDIEGFEMVRYVYDMALVFRHRVRKDRLISKWFRILDESDLVPDEFRGSTVSSYRQVRQGALAEWNEAWRSDQFVLDPTRVTLFVGKTGMTGYEFREKILMDRFGIQINKTSINSVLLIFTIGVTWSSVHYLLDALRRVADDFEHGHCAASKDDRVLQQRRVEEITEDLPPLPDFSEFDVAFRPDPACSFGDMRSAFYAGYEDSDREHFPLGAAGRRLADGKPLVSTTFVVPYPPGFPVLVPGQMISKEILYFLAEIDVKEIHGYNPDLGLSIFTEAALARMASARRAVAEAGGNGKASEVAVATTRAVIG</sequence>
<dbReference type="AlphaFoldDB" id="A0A1X1V4G9"/>
<gene>
    <name evidence="5" type="ORF">AWC06_07370</name>
</gene>
<keyword evidence="2" id="KW-0032">Aminotransferase</keyword>
<reference evidence="5 6" key="1">
    <citation type="submission" date="2016-01" db="EMBL/GenBank/DDBJ databases">
        <title>The new phylogeny of the genus Mycobacterium.</title>
        <authorList>
            <person name="Tarcisio F."/>
            <person name="Conor M."/>
            <person name="Antonella G."/>
            <person name="Elisabetta G."/>
            <person name="Giulia F.S."/>
            <person name="Sara T."/>
            <person name="Anna F."/>
            <person name="Clotilde B."/>
            <person name="Roberto B."/>
            <person name="Veronica D.S."/>
            <person name="Fabio R."/>
            <person name="Monica P."/>
            <person name="Olivier J."/>
            <person name="Enrico T."/>
            <person name="Nicola S."/>
        </authorList>
    </citation>
    <scope>NUCLEOTIDE SEQUENCE [LARGE SCALE GENOMIC DNA]</scope>
    <source>
        <strain evidence="5 6">DSM 45731</strain>
    </source>
</reference>
<evidence type="ECO:0000256" key="1">
    <source>
        <dbReference type="ARBA" id="ARBA00001933"/>
    </source>
</evidence>
<evidence type="ECO:0000256" key="3">
    <source>
        <dbReference type="ARBA" id="ARBA00022679"/>
    </source>
</evidence>
<dbReference type="OrthoDB" id="9815233at2"/>
<evidence type="ECO:0000259" key="4">
    <source>
        <dbReference type="Pfam" id="PF01276"/>
    </source>
</evidence>
<dbReference type="Pfam" id="PF01276">
    <property type="entry name" value="OKR_DC_1"/>
    <property type="match status" value="2"/>
</dbReference>
<keyword evidence="6" id="KW-1185">Reference proteome</keyword>
<protein>
    <submittedName>
        <fullName evidence="5">Amino acid decarboxylase</fullName>
    </submittedName>
</protein>
<dbReference type="InterPro" id="IPR050881">
    <property type="entry name" value="LL-DAP_aminotransferase"/>
</dbReference>
<accession>A0A1X1V4G9</accession>
<comment type="cofactor">
    <cofactor evidence="1">
        <name>pyridoxal 5'-phosphate</name>
        <dbReference type="ChEBI" id="CHEBI:597326"/>
    </cofactor>
</comment>
<organism evidence="5 6">
    <name type="scientific">Mycobacterium fragae</name>
    <dbReference type="NCBI Taxonomy" id="1260918"/>
    <lineage>
        <taxon>Bacteria</taxon>
        <taxon>Bacillati</taxon>
        <taxon>Actinomycetota</taxon>
        <taxon>Actinomycetes</taxon>
        <taxon>Mycobacteriales</taxon>
        <taxon>Mycobacteriaceae</taxon>
        <taxon>Mycobacterium</taxon>
    </lineage>
</organism>
<dbReference type="EMBL" id="LQOW01000005">
    <property type="protein sequence ID" value="ORV63818.1"/>
    <property type="molecule type" value="Genomic_DNA"/>
</dbReference>
<evidence type="ECO:0000313" key="5">
    <source>
        <dbReference type="EMBL" id="ORV63818.1"/>
    </source>
</evidence>
<dbReference type="Proteomes" id="UP000194000">
    <property type="component" value="Unassembled WGS sequence"/>
</dbReference>
<proteinExistence type="predicted"/>
<dbReference type="GO" id="GO:0008483">
    <property type="term" value="F:transaminase activity"/>
    <property type="evidence" value="ECO:0007669"/>
    <property type="project" value="UniProtKB-KW"/>
</dbReference>
<dbReference type="InterPro" id="IPR015421">
    <property type="entry name" value="PyrdxlP-dep_Trfase_major"/>
</dbReference>
<dbReference type="InterPro" id="IPR015424">
    <property type="entry name" value="PyrdxlP-dep_Trfase"/>
</dbReference>
<dbReference type="PANTHER" id="PTHR42832:SF4">
    <property type="entry name" value="BLR3474 PROTEIN"/>
    <property type="match status" value="1"/>
</dbReference>
<feature type="domain" description="Orn/Lys/Arg decarboxylases family 1 pyridoxal-P attachment site" evidence="4">
    <location>
        <begin position="289"/>
        <end position="514"/>
    </location>
</feature>
<dbReference type="Gene3D" id="3.40.640.10">
    <property type="entry name" value="Type I PLP-dependent aspartate aminotransferase-like (Major domain)"/>
    <property type="match status" value="1"/>
</dbReference>